<feature type="transmembrane region" description="Helical" evidence="3">
    <location>
        <begin position="360"/>
        <end position="377"/>
    </location>
</feature>
<keyword evidence="3" id="KW-0472">Membrane</keyword>
<dbReference type="PANTHER" id="PTHR44227">
    <property type="match status" value="1"/>
</dbReference>
<proteinExistence type="predicted"/>
<feature type="transmembrane region" description="Helical" evidence="3">
    <location>
        <begin position="175"/>
        <end position="191"/>
    </location>
</feature>
<keyword evidence="3" id="KW-1133">Transmembrane helix</keyword>
<evidence type="ECO:0000256" key="3">
    <source>
        <dbReference type="SAM" id="Phobius"/>
    </source>
</evidence>
<protein>
    <recommendedName>
        <fullName evidence="6">Tetratricopeptide repeat protein</fullName>
    </recommendedName>
</protein>
<accession>A0A3C1KSZ5</accession>
<dbReference type="InterPro" id="IPR052346">
    <property type="entry name" value="O-mannosyl-transferase_TMTC"/>
</dbReference>
<evidence type="ECO:0000313" key="5">
    <source>
        <dbReference type="Proteomes" id="UP000259273"/>
    </source>
</evidence>
<dbReference type="SUPFAM" id="SSF48452">
    <property type="entry name" value="TPR-like"/>
    <property type="match status" value="1"/>
</dbReference>
<reference evidence="4 5" key="1">
    <citation type="journal article" date="2018" name="Nat. Biotechnol.">
        <title>A standardized bacterial taxonomy based on genome phylogeny substantially revises the tree of life.</title>
        <authorList>
            <person name="Parks D.H."/>
            <person name="Chuvochina M."/>
            <person name="Waite D.W."/>
            <person name="Rinke C."/>
            <person name="Skarshewski A."/>
            <person name="Chaumeil P.A."/>
            <person name="Hugenholtz P."/>
        </authorList>
    </citation>
    <scope>NUCLEOTIDE SEQUENCE [LARGE SCALE GENOMIC DNA]</scope>
    <source>
        <strain evidence="4">UBA9158</strain>
    </source>
</reference>
<name>A0A3C1KSZ5_9GAMM</name>
<evidence type="ECO:0000313" key="4">
    <source>
        <dbReference type="EMBL" id="HAN29681.1"/>
    </source>
</evidence>
<feature type="transmembrane region" description="Helical" evidence="3">
    <location>
        <begin position="197"/>
        <end position="213"/>
    </location>
</feature>
<dbReference type="AlphaFoldDB" id="A0A3C1KSZ5"/>
<keyword evidence="1" id="KW-0677">Repeat</keyword>
<evidence type="ECO:0000256" key="2">
    <source>
        <dbReference type="ARBA" id="ARBA00022803"/>
    </source>
</evidence>
<dbReference type="STRING" id="1121937.GCA_000423125_03069"/>
<comment type="caution">
    <text evidence="4">The sequence shown here is derived from an EMBL/GenBank/DDBJ whole genome shotgun (WGS) entry which is preliminary data.</text>
</comment>
<feature type="transmembrane region" description="Helical" evidence="3">
    <location>
        <begin position="90"/>
        <end position="111"/>
    </location>
</feature>
<feature type="transmembrane region" description="Helical" evidence="3">
    <location>
        <begin position="118"/>
        <end position="137"/>
    </location>
</feature>
<dbReference type="Proteomes" id="UP000259273">
    <property type="component" value="Unassembled WGS sequence"/>
</dbReference>
<evidence type="ECO:0008006" key="6">
    <source>
        <dbReference type="Google" id="ProtNLM"/>
    </source>
</evidence>
<keyword evidence="3" id="KW-0812">Transmembrane</keyword>
<evidence type="ECO:0000256" key="1">
    <source>
        <dbReference type="ARBA" id="ARBA00022737"/>
    </source>
</evidence>
<dbReference type="PANTHER" id="PTHR44227:SF3">
    <property type="entry name" value="PROTEIN O-MANNOSYL-TRANSFERASE TMTC4"/>
    <property type="match status" value="1"/>
</dbReference>
<keyword evidence="2" id="KW-0802">TPR repeat</keyword>
<feature type="transmembrane region" description="Helical" evidence="3">
    <location>
        <begin position="143"/>
        <end position="163"/>
    </location>
</feature>
<sequence length="626" mass="68968">MSVRLTRFCLIATFGVLLAATAWLYAPGIHGPALLDDRTSVTLLETDVDSRQLVEQVLGDGSGPLGRPVTMATFVVERALLGADLRWSKAINIALHVINGVLLAWFILLLLRGSGYSGSLAVALLAAGLWLVSPLWVSTVLYAVQRMAMLACTFMLLTLIAYLHWRAAYVRGQSGVWRLLVVGGCAVLAVFAKENGIVVLPVLLLLELLWFGCRRSGVVDRRLLAIALGLLALGTLFVVSVFLVVPERFLAHYSLREFTLEERLLTQGRILWDYLGQLVWPQTARMGLYHDDVLLSHSLTDPVATLHALLAWGGVLVAAAVTSGFVLGRRVAFCILFYLVGHSVESTVLPLELYFEHRNYFPGIAVFLLAALLLAELQQRWRRVAAPVMAYLALGLVVLSFNTSSQVEIWSNSYLLRFNQINAHPTSFRANADMAVMFARAGSLERALEYSARAHEHTRERAGDRYMRNLALSCIAGQPLSATQEPNRQALVAERPLSSVPTLHTLVKMLQNDECRHLDRSALADTFAAVYLRPQAEATASGNIYALLAVLENALGRYANAYEYTARFLAESPQATRGLLMQLHFSTALGKVEEADDLKQRLLLLQDAGALSVVDQETLALYLETD</sequence>
<organism evidence="4 5">
    <name type="scientific">Haliea salexigens</name>
    <dbReference type="NCBI Taxonomy" id="287487"/>
    <lineage>
        <taxon>Bacteria</taxon>
        <taxon>Pseudomonadati</taxon>
        <taxon>Pseudomonadota</taxon>
        <taxon>Gammaproteobacteria</taxon>
        <taxon>Cellvibrionales</taxon>
        <taxon>Halieaceae</taxon>
        <taxon>Haliea</taxon>
    </lineage>
</organism>
<gene>
    <name evidence="4" type="ORF">DCP75_18530</name>
</gene>
<dbReference type="InterPro" id="IPR011990">
    <property type="entry name" value="TPR-like_helical_dom_sf"/>
</dbReference>
<feature type="transmembrane region" description="Helical" evidence="3">
    <location>
        <begin position="384"/>
        <end position="401"/>
    </location>
</feature>
<feature type="transmembrane region" description="Helical" evidence="3">
    <location>
        <begin position="225"/>
        <end position="245"/>
    </location>
</feature>
<feature type="transmembrane region" description="Helical" evidence="3">
    <location>
        <begin position="335"/>
        <end position="354"/>
    </location>
</feature>
<feature type="transmembrane region" description="Helical" evidence="3">
    <location>
        <begin position="309"/>
        <end position="328"/>
    </location>
</feature>
<dbReference type="EMBL" id="DMND01000248">
    <property type="protein sequence ID" value="HAN29681.1"/>
    <property type="molecule type" value="Genomic_DNA"/>
</dbReference>